<dbReference type="EMBL" id="JARK01001429">
    <property type="protein sequence ID" value="EYC03525.1"/>
    <property type="molecule type" value="Genomic_DNA"/>
</dbReference>
<evidence type="ECO:0000313" key="1">
    <source>
        <dbReference type="EMBL" id="EYC03525.1"/>
    </source>
</evidence>
<evidence type="ECO:0000313" key="2">
    <source>
        <dbReference type="Proteomes" id="UP000024635"/>
    </source>
</evidence>
<accession>A0A016TLG9</accession>
<keyword evidence="2" id="KW-1185">Reference proteome</keyword>
<comment type="caution">
    <text evidence="1">The sequence shown here is derived from an EMBL/GenBank/DDBJ whole genome shotgun (WGS) entry which is preliminary data.</text>
</comment>
<dbReference type="Proteomes" id="UP000024635">
    <property type="component" value="Unassembled WGS sequence"/>
</dbReference>
<organism evidence="1 2">
    <name type="scientific">Ancylostoma ceylanicum</name>
    <dbReference type="NCBI Taxonomy" id="53326"/>
    <lineage>
        <taxon>Eukaryota</taxon>
        <taxon>Metazoa</taxon>
        <taxon>Ecdysozoa</taxon>
        <taxon>Nematoda</taxon>
        <taxon>Chromadorea</taxon>
        <taxon>Rhabditida</taxon>
        <taxon>Rhabditina</taxon>
        <taxon>Rhabditomorpha</taxon>
        <taxon>Strongyloidea</taxon>
        <taxon>Ancylostomatidae</taxon>
        <taxon>Ancylostomatinae</taxon>
        <taxon>Ancylostoma</taxon>
    </lineage>
</organism>
<sequence length="150" mass="16839">MWRGGGLTSASALHHADDPEALTPRLPCSDAGRRRSARRRGRLVFSLHRCDRSVVSHLRRRSIHKHCSSCIINCHLLLSLFHSALDTRLHGLRLRLHDLSPHLRPTIGDSLGSERISVGLRNIRDLNKEITCFVAPPPNWQGGHSFVPLC</sequence>
<proteinExistence type="predicted"/>
<reference evidence="2" key="1">
    <citation type="journal article" date="2015" name="Nat. Genet.">
        <title>The genome and transcriptome of the zoonotic hookworm Ancylostoma ceylanicum identify infection-specific gene families.</title>
        <authorList>
            <person name="Schwarz E.M."/>
            <person name="Hu Y."/>
            <person name="Antoshechkin I."/>
            <person name="Miller M.M."/>
            <person name="Sternberg P.W."/>
            <person name="Aroian R.V."/>
        </authorList>
    </citation>
    <scope>NUCLEOTIDE SEQUENCE</scope>
    <source>
        <strain evidence="2">HY135</strain>
    </source>
</reference>
<name>A0A016TLG9_9BILA</name>
<gene>
    <name evidence="1" type="primary">Acey_s0093.g2640</name>
    <name evidence="1" type="ORF">Y032_0093g2640</name>
</gene>
<protein>
    <submittedName>
        <fullName evidence="1">Uncharacterized protein</fullName>
    </submittedName>
</protein>
<dbReference type="AlphaFoldDB" id="A0A016TLG9"/>